<dbReference type="InterPro" id="IPR006202">
    <property type="entry name" value="Neur_chan_lig-bd"/>
</dbReference>
<feature type="transmembrane region" description="Helical" evidence="5">
    <location>
        <begin position="261"/>
        <end position="278"/>
    </location>
</feature>
<dbReference type="SUPFAM" id="SSF90112">
    <property type="entry name" value="Neurotransmitter-gated ion-channel transmembrane pore"/>
    <property type="match status" value="1"/>
</dbReference>
<evidence type="ECO:0000313" key="9">
    <source>
        <dbReference type="Proteomes" id="UP001274896"/>
    </source>
</evidence>
<accession>A0AAE0QGS2</accession>
<dbReference type="AlphaFoldDB" id="A0AAE0QGS2"/>
<feature type="transmembrane region" description="Helical" evidence="5">
    <location>
        <begin position="615"/>
        <end position="633"/>
    </location>
</feature>
<dbReference type="GO" id="GO:0005230">
    <property type="term" value="F:extracellular ligand-gated monoatomic ion channel activity"/>
    <property type="evidence" value="ECO:0007669"/>
    <property type="project" value="InterPro"/>
</dbReference>
<dbReference type="InterPro" id="IPR036719">
    <property type="entry name" value="Neuro-gated_channel_TM_sf"/>
</dbReference>
<dbReference type="Proteomes" id="UP001274896">
    <property type="component" value="Unassembled WGS sequence"/>
</dbReference>
<keyword evidence="3 5" id="KW-1133">Transmembrane helix</keyword>
<dbReference type="EMBL" id="JAUCMX010000016">
    <property type="protein sequence ID" value="KAK3520434.1"/>
    <property type="molecule type" value="Genomic_DNA"/>
</dbReference>
<proteinExistence type="predicted"/>
<keyword evidence="9" id="KW-1185">Reference proteome</keyword>
<dbReference type="Gene3D" id="2.70.170.10">
    <property type="entry name" value="Neurotransmitter-gated ion-channel ligand-binding domain"/>
    <property type="match status" value="2"/>
</dbReference>
<dbReference type="InterPro" id="IPR006029">
    <property type="entry name" value="Neurotrans-gated_channel_TM"/>
</dbReference>
<evidence type="ECO:0000259" key="6">
    <source>
        <dbReference type="Pfam" id="PF02931"/>
    </source>
</evidence>
<dbReference type="Pfam" id="PF02932">
    <property type="entry name" value="Neur_chan_memb"/>
    <property type="match status" value="1"/>
</dbReference>
<evidence type="ECO:0000256" key="2">
    <source>
        <dbReference type="ARBA" id="ARBA00022692"/>
    </source>
</evidence>
<dbReference type="PANTHER" id="PTHR18945">
    <property type="entry name" value="NEUROTRANSMITTER GATED ION CHANNEL"/>
    <property type="match status" value="1"/>
</dbReference>
<feature type="domain" description="Neurotransmitter-gated ion-channel transmembrane" evidence="7">
    <location>
        <begin position="235"/>
        <end position="311"/>
    </location>
</feature>
<evidence type="ECO:0000256" key="1">
    <source>
        <dbReference type="ARBA" id="ARBA00004141"/>
    </source>
</evidence>
<protein>
    <recommendedName>
        <fullName evidence="10">5-hydroxytryptamine receptor 3A-like</fullName>
    </recommendedName>
</protein>
<keyword evidence="2 5" id="KW-0812">Transmembrane</keyword>
<evidence type="ECO:0000313" key="8">
    <source>
        <dbReference type="EMBL" id="KAK3520434.1"/>
    </source>
</evidence>
<sequence length="647" mass="73028">MKGEYVTYTNNHVIHYRIIPLCCYLVFLGPSTACLSRRCLANELINKNLYSAPQSPGCVINVNLTSIQYKTLSVNTKTMQFSSRIKITMEWTDPDLKWSESNYTFNEIMLPVKKIWTPDLIVENAIYLKIKPANDIVVKSDGTVNYVIVMYTTVLCRINLLTYPFVDGSCPVAINGWNQSSCGLQIQYGSVSVQGDGGTEWSTVSVTLKNDAKTKNHNYIDVTISSNPFKALVSLVLPSALIMIADLVSFALPLDGGKRSSFKITLVLSFTMFLLILTDYLPNTGTCSPLIRYHFCFCMFVLVMSILISMVFTKVATEGNILCSKLPKLSKPGSGLSFSFMEPKSVASLYVDQTGTQFLDMIADGQSLRKIVNFVEKMDKKESEIKKKQMLAAKLDKICFWAYDTKALRFSSRIRIDMEWNDPDLAWTDTAYNFSEIMLPVDTIWTPDLTVDNSVKTDVKPVSTDLLVKRDGTVQHAIQMYTTVVCGINLFNYPFVEDACPVALNGWKENSYHFCFCLIILGLSLLASMLFSRFAESGAILPCWCSKKQELCNISGKDEIKKDINLKGVSTISDDVTAKDASIQKIVNFVANMERTNKEAKKRHEYASWFDRACFWGYLWLDILYGICIIAITRTEFCKINNLDFWI</sequence>
<gene>
    <name evidence="8" type="ORF">QTP70_024182</name>
</gene>
<feature type="domain" description="Neurotransmitter-gated ion-channel ligand-binding" evidence="6">
    <location>
        <begin position="53"/>
        <end position="193"/>
    </location>
</feature>
<dbReference type="Pfam" id="PF02931">
    <property type="entry name" value="Neur_chan_LBD"/>
    <property type="match status" value="2"/>
</dbReference>
<reference evidence="8" key="1">
    <citation type="submission" date="2023-06" db="EMBL/GenBank/DDBJ databases">
        <title>Male Hemibagrus guttatus genome.</title>
        <authorList>
            <person name="Bian C."/>
        </authorList>
    </citation>
    <scope>NUCLEOTIDE SEQUENCE</scope>
    <source>
        <strain evidence="8">Male_cb2023</strain>
        <tissue evidence="8">Muscle</tissue>
    </source>
</reference>
<organism evidence="8 9">
    <name type="scientific">Hemibagrus guttatus</name>
    <dbReference type="NCBI Taxonomy" id="175788"/>
    <lineage>
        <taxon>Eukaryota</taxon>
        <taxon>Metazoa</taxon>
        <taxon>Chordata</taxon>
        <taxon>Craniata</taxon>
        <taxon>Vertebrata</taxon>
        <taxon>Euteleostomi</taxon>
        <taxon>Actinopterygii</taxon>
        <taxon>Neopterygii</taxon>
        <taxon>Teleostei</taxon>
        <taxon>Ostariophysi</taxon>
        <taxon>Siluriformes</taxon>
        <taxon>Bagridae</taxon>
        <taxon>Hemibagrus</taxon>
    </lineage>
</organism>
<name>A0AAE0QGS2_9TELE</name>
<dbReference type="GO" id="GO:0004888">
    <property type="term" value="F:transmembrane signaling receptor activity"/>
    <property type="evidence" value="ECO:0007669"/>
    <property type="project" value="InterPro"/>
</dbReference>
<evidence type="ECO:0000259" key="7">
    <source>
        <dbReference type="Pfam" id="PF02932"/>
    </source>
</evidence>
<keyword evidence="4 5" id="KW-0472">Membrane</keyword>
<comment type="subcellular location">
    <subcellularLocation>
        <location evidence="1">Membrane</location>
        <topology evidence="1">Multi-pass membrane protein</topology>
    </subcellularLocation>
</comment>
<dbReference type="GO" id="GO:0016020">
    <property type="term" value="C:membrane"/>
    <property type="evidence" value="ECO:0007669"/>
    <property type="project" value="UniProtKB-SubCell"/>
</dbReference>
<dbReference type="InterPro" id="IPR006201">
    <property type="entry name" value="Neur_channel"/>
</dbReference>
<feature type="transmembrane region" description="Helical" evidence="5">
    <location>
        <begin position="231"/>
        <end position="254"/>
    </location>
</feature>
<evidence type="ECO:0008006" key="10">
    <source>
        <dbReference type="Google" id="ProtNLM"/>
    </source>
</evidence>
<feature type="domain" description="Neurotransmitter-gated ion-channel ligand-binding" evidence="6">
    <location>
        <begin position="403"/>
        <end position="510"/>
    </location>
</feature>
<feature type="transmembrane region" description="Helical" evidence="5">
    <location>
        <begin position="512"/>
        <end position="531"/>
    </location>
</feature>
<feature type="transmembrane region" description="Helical" evidence="5">
    <location>
        <begin position="290"/>
        <end position="312"/>
    </location>
</feature>
<dbReference type="Gene3D" id="1.20.58.390">
    <property type="entry name" value="Neurotransmitter-gated ion-channel transmembrane domain"/>
    <property type="match status" value="1"/>
</dbReference>
<evidence type="ECO:0000256" key="5">
    <source>
        <dbReference type="SAM" id="Phobius"/>
    </source>
</evidence>
<comment type="caution">
    <text evidence="8">The sequence shown here is derived from an EMBL/GenBank/DDBJ whole genome shotgun (WGS) entry which is preliminary data.</text>
</comment>
<dbReference type="SUPFAM" id="SSF63712">
    <property type="entry name" value="Nicotinic receptor ligand binding domain-like"/>
    <property type="match status" value="2"/>
</dbReference>
<dbReference type="InterPro" id="IPR038050">
    <property type="entry name" value="Neuro_actylchol_rec"/>
</dbReference>
<evidence type="ECO:0000256" key="4">
    <source>
        <dbReference type="ARBA" id="ARBA00023136"/>
    </source>
</evidence>
<dbReference type="InterPro" id="IPR036734">
    <property type="entry name" value="Neur_chan_lig-bd_sf"/>
</dbReference>
<evidence type="ECO:0000256" key="3">
    <source>
        <dbReference type="ARBA" id="ARBA00022989"/>
    </source>
</evidence>